<feature type="non-terminal residue" evidence="2">
    <location>
        <position position="1"/>
    </location>
</feature>
<evidence type="ECO:0000256" key="1">
    <source>
        <dbReference type="SAM" id="MobiDB-lite"/>
    </source>
</evidence>
<reference evidence="2" key="1">
    <citation type="submission" date="2023-10" db="EMBL/GenBank/DDBJ databases">
        <title>Genome assemblies of two species of porcelain crab, Petrolisthes cinctipes and Petrolisthes manimaculis (Anomura: Porcellanidae).</title>
        <authorList>
            <person name="Angst P."/>
        </authorList>
    </citation>
    <scope>NUCLEOTIDE SEQUENCE</scope>
    <source>
        <strain evidence="2">PB745_01</strain>
        <tissue evidence="2">Gill</tissue>
    </source>
</reference>
<feature type="compositionally biased region" description="Polar residues" evidence="1">
    <location>
        <begin position="43"/>
        <end position="59"/>
    </location>
</feature>
<feature type="compositionally biased region" description="Basic residues" evidence="1">
    <location>
        <begin position="136"/>
        <end position="147"/>
    </location>
</feature>
<feature type="region of interest" description="Disordered" evidence="1">
    <location>
        <begin position="1"/>
        <end position="147"/>
    </location>
</feature>
<keyword evidence="3" id="KW-1185">Reference proteome</keyword>
<proteinExistence type="predicted"/>
<dbReference type="AlphaFoldDB" id="A0AAE1ETD1"/>
<accession>A0AAE1ETD1</accession>
<gene>
    <name evidence="2" type="ORF">Pcinc_033062</name>
</gene>
<dbReference type="EMBL" id="JAWQEG010004603">
    <property type="protein sequence ID" value="KAK3860913.1"/>
    <property type="molecule type" value="Genomic_DNA"/>
</dbReference>
<organism evidence="2 3">
    <name type="scientific">Petrolisthes cinctipes</name>
    <name type="common">Flat porcelain crab</name>
    <dbReference type="NCBI Taxonomy" id="88211"/>
    <lineage>
        <taxon>Eukaryota</taxon>
        <taxon>Metazoa</taxon>
        <taxon>Ecdysozoa</taxon>
        <taxon>Arthropoda</taxon>
        <taxon>Crustacea</taxon>
        <taxon>Multicrustacea</taxon>
        <taxon>Malacostraca</taxon>
        <taxon>Eumalacostraca</taxon>
        <taxon>Eucarida</taxon>
        <taxon>Decapoda</taxon>
        <taxon>Pleocyemata</taxon>
        <taxon>Anomura</taxon>
        <taxon>Galatheoidea</taxon>
        <taxon>Porcellanidae</taxon>
        <taxon>Petrolisthes</taxon>
    </lineage>
</organism>
<feature type="compositionally biased region" description="Basic and acidic residues" evidence="1">
    <location>
        <begin position="64"/>
        <end position="135"/>
    </location>
</feature>
<dbReference type="Proteomes" id="UP001286313">
    <property type="component" value="Unassembled WGS sequence"/>
</dbReference>
<name>A0AAE1ETD1_PETCI</name>
<sequence>AGWRGVLSEDEEKKREKEDEDGGVRSVLQRTGEEGRRGDPLRNITSTEPHIQTQDSTPLSPVIRKGEIRQVKIPHTQEKEEGEKEGRGERNKGIEEREKTEEERRYWTRKEEEGRGERNKGIEEREKNRREERRYWTRKRRRKRREK</sequence>
<protein>
    <submittedName>
        <fullName evidence="2">Uncharacterized protein</fullName>
    </submittedName>
</protein>
<comment type="caution">
    <text evidence="2">The sequence shown here is derived from an EMBL/GenBank/DDBJ whole genome shotgun (WGS) entry which is preliminary data.</text>
</comment>
<evidence type="ECO:0000313" key="3">
    <source>
        <dbReference type="Proteomes" id="UP001286313"/>
    </source>
</evidence>
<evidence type="ECO:0000313" key="2">
    <source>
        <dbReference type="EMBL" id="KAK3860913.1"/>
    </source>
</evidence>
<feature type="compositionally biased region" description="Basic and acidic residues" evidence="1">
    <location>
        <begin position="31"/>
        <end position="40"/>
    </location>
</feature>